<dbReference type="SMART" id="SM00733">
    <property type="entry name" value="Mterf"/>
    <property type="match status" value="1"/>
</dbReference>
<keyword evidence="2" id="KW-0806">Transcription termination</keyword>
<dbReference type="AlphaFoldDB" id="A0A6J1BB88"/>
<accession>A0A6J1BB88</accession>
<organism evidence="5 6">
    <name type="scientific">Herrania umbratica</name>
    <dbReference type="NCBI Taxonomy" id="108875"/>
    <lineage>
        <taxon>Eukaryota</taxon>
        <taxon>Viridiplantae</taxon>
        <taxon>Streptophyta</taxon>
        <taxon>Embryophyta</taxon>
        <taxon>Tracheophyta</taxon>
        <taxon>Spermatophyta</taxon>
        <taxon>Magnoliopsida</taxon>
        <taxon>eudicotyledons</taxon>
        <taxon>Gunneridae</taxon>
        <taxon>Pentapetalae</taxon>
        <taxon>rosids</taxon>
        <taxon>malvids</taxon>
        <taxon>Malvales</taxon>
        <taxon>Malvaceae</taxon>
        <taxon>Byttnerioideae</taxon>
        <taxon>Herrania</taxon>
    </lineage>
</organism>
<evidence type="ECO:0000256" key="3">
    <source>
        <dbReference type="ARBA" id="ARBA00022946"/>
    </source>
</evidence>
<keyword evidence="2" id="KW-0804">Transcription</keyword>
<protein>
    <submittedName>
        <fullName evidence="6">Uncharacterized protein LOC110425816</fullName>
    </submittedName>
</protein>
<dbReference type="InterPro" id="IPR003690">
    <property type="entry name" value="MTERF"/>
</dbReference>
<evidence type="ECO:0000313" key="5">
    <source>
        <dbReference type="Proteomes" id="UP000504621"/>
    </source>
</evidence>
<dbReference type="RefSeq" id="XP_021296535.1">
    <property type="nucleotide sequence ID" value="XM_021440860.1"/>
</dbReference>
<keyword evidence="3" id="KW-0809">Transit peptide</keyword>
<feature type="region of interest" description="Disordered" evidence="4">
    <location>
        <begin position="46"/>
        <end position="71"/>
    </location>
</feature>
<dbReference type="GO" id="GO:0003676">
    <property type="term" value="F:nucleic acid binding"/>
    <property type="evidence" value="ECO:0007669"/>
    <property type="project" value="InterPro"/>
</dbReference>
<evidence type="ECO:0000256" key="2">
    <source>
        <dbReference type="ARBA" id="ARBA00022472"/>
    </source>
</evidence>
<gene>
    <name evidence="6" type="primary">LOC110425816</name>
</gene>
<reference evidence="6" key="1">
    <citation type="submission" date="2025-08" db="UniProtKB">
        <authorList>
            <consortium name="RefSeq"/>
        </authorList>
    </citation>
    <scope>IDENTIFICATION</scope>
    <source>
        <tissue evidence="6">Leaf</tissue>
    </source>
</reference>
<feature type="compositionally biased region" description="Polar residues" evidence="4">
    <location>
        <begin position="61"/>
        <end position="71"/>
    </location>
</feature>
<comment type="similarity">
    <text evidence="1">Belongs to the mTERF family.</text>
</comment>
<name>A0A6J1BB88_9ROSI</name>
<evidence type="ECO:0000256" key="4">
    <source>
        <dbReference type="SAM" id="MobiDB-lite"/>
    </source>
</evidence>
<dbReference type="GO" id="GO:0006353">
    <property type="term" value="P:DNA-templated transcription termination"/>
    <property type="evidence" value="ECO:0007669"/>
    <property type="project" value="UniProtKB-KW"/>
</dbReference>
<dbReference type="OrthoDB" id="637682at2759"/>
<keyword evidence="5" id="KW-1185">Reference proteome</keyword>
<evidence type="ECO:0000256" key="1">
    <source>
        <dbReference type="ARBA" id="ARBA00007692"/>
    </source>
</evidence>
<dbReference type="Gene3D" id="1.25.70.10">
    <property type="entry name" value="Transcription termination factor 3, mitochondrial"/>
    <property type="match status" value="1"/>
</dbReference>
<keyword evidence="2" id="KW-0805">Transcription regulation</keyword>
<dbReference type="InterPro" id="IPR038538">
    <property type="entry name" value="MTERF_sf"/>
</dbReference>
<dbReference type="Proteomes" id="UP000504621">
    <property type="component" value="Unplaced"/>
</dbReference>
<evidence type="ECO:0000313" key="6">
    <source>
        <dbReference type="RefSeq" id="XP_021296535.1"/>
    </source>
</evidence>
<dbReference type="Pfam" id="PF02536">
    <property type="entry name" value="mTERF"/>
    <property type="match status" value="1"/>
</dbReference>
<dbReference type="GeneID" id="110425816"/>
<proteinExistence type="inferred from homology"/>
<sequence length="140" mass="15573">MRKFLQLKPLISSKTLWRASIPTTNLLSLIQKHFLQTEAIPSSATEAPALGSAPSLPRRLQTPQTNSPNSSSVLNCLKFHGFDDTQMAELVKKRPDILNCKVHTKLEPKLRYLIQKGFTGFAVNEADQRGQEDCLGNSIV</sequence>